<proteinExistence type="predicted"/>
<gene>
    <name evidence="1" type="ORF">M409DRAFT_58067</name>
</gene>
<keyword evidence="2" id="KW-1185">Reference proteome</keyword>
<organism evidence="1 2">
    <name type="scientific">Zasmidium cellare ATCC 36951</name>
    <dbReference type="NCBI Taxonomy" id="1080233"/>
    <lineage>
        <taxon>Eukaryota</taxon>
        <taxon>Fungi</taxon>
        <taxon>Dikarya</taxon>
        <taxon>Ascomycota</taxon>
        <taxon>Pezizomycotina</taxon>
        <taxon>Dothideomycetes</taxon>
        <taxon>Dothideomycetidae</taxon>
        <taxon>Mycosphaerellales</taxon>
        <taxon>Mycosphaerellaceae</taxon>
        <taxon>Zasmidium</taxon>
    </lineage>
</organism>
<evidence type="ECO:0000313" key="2">
    <source>
        <dbReference type="Proteomes" id="UP000799537"/>
    </source>
</evidence>
<sequence>MAANILSQYSGFQHDPNAPILEEFQRLAALRGWKAGSKRYKTTLRTCLQAESRELFRSDGRLDALQQLCRDVGVHPTPETITSCRKALQNVNVNIIDLIDSRRCGSAVETFRTRVALRNYSKMQGKIYPKQWAKSDDAIRNLLIRMW</sequence>
<reference evidence="1" key="1">
    <citation type="journal article" date="2020" name="Stud. Mycol.">
        <title>101 Dothideomycetes genomes: a test case for predicting lifestyles and emergence of pathogens.</title>
        <authorList>
            <person name="Haridas S."/>
            <person name="Albert R."/>
            <person name="Binder M."/>
            <person name="Bloem J."/>
            <person name="Labutti K."/>
            <person name="Salamov A."/>
            <person name="Andreopoulos B."/>
            <person name="Baker S."/>
            <person name="Barry K."/>
            <person name="Bills G."/>
            <person name="Bluhm B."/>
            <person name="Cannon C."/>
            <person name="Castanera R."/>
            <person name="Culley D."/>
            <person name="Daum C."/>
            <person name="Ezra D."/>
            <person name="Gonzalez J."/>
            <person name="Henrissat B."/>
            <person name="Kuo A."/>
            <person name="Liang C."/>
            <person name="Lipzen A."/>
            <person name="Lutzoni F."/>
            <person name="Magnuson J."/>
            <person name="Mondo S."/>
            <person name="Nolan M."/>
            <person name="Ohm R."/>
            <person name="Pangilinan J."/>
            <person name="Park H.-J."/>
            <person name="Ramirez L."/>
            <person name="Alfaro M."/>
            <person name="Sun H."/>
            <person name="Tritt A."/>
            <person name="Yoshinaga Y."/>
            <person name="Zwiers L.-H."/>
            <person name="Turgeon B."/>
            <person name="Goodwin S."/>
            <person name="Spatafora J."/>
            <person name="Crous P."/>
            <person name="Grigoriev I."/>
        </authorList>
    </citation>
    <scope>NUCLEOTIDE SEQUENCE</scope>
    <source>
        <strain evidence="1">ATCC 36951</strain>
    </source>
</reference>
<dbReference type="Proteomes" id="UP000799537">
    <property type="component" value="Unassembled WGS sequence"/>
</dbReference>
<dbReference type="RefSeq" id="XP_033663540.1">
    <property type="nucleotide sequence ID" value="XM_033813809.1"/>
</dbReference>
<name>A0A6A6C6G6_ZASCE</name>
<dbReference type="GeneID" id="54567081"/>
<dbReference type="PANTHER" id="PTHR38846:SF1">
    <property type="entry name" value="C3H1-TYPE DOMAIN-CONTAINING PROTEIN"/>
    <property type="match status" value="1"/>
</dbReference>
<accession>A0A6A6C6G6</accession>
<dbReference type="AlphaFoldDB" id="A0A6A6C6G6"/>
<evidence type="ECO:0000313" key="1">
    <source>
        <dbReference type="EMBL" id="KAF2162651.1"/>
    </source>
</evidence>
<dbReference type="OrthoDB" id="6105938at2759"/>
<protein>
    <submittedName>
        <fullName evidence="1">Uncharacterized protein</fullName>
    </submittedName>
</protein>
<dbReference type="PANTHER" id="PTHR38846">
    <property type="entry name" value="C3H1-TYPE DOMAIN-CONTAINING PROTEIN"/>
    <property type="match status" value="1"/>
</dbReference>
<dbReference type="EMBL" id="ML993612">
    <property type="protein sequence ID" value="KAF2162651.1"/>
    <property type="molecule type" value="Genomic_DNA"/>
</dbReference>